<evidence type="ECO:0000259" key="4">
    <source>
        <dbReference type="PROSITE" id="PS50010"/>
    </source>
</evidence>
<dbReference type="SUPFAM" id="SSF48065">
    <property type="entry name" value="DBL homology domain (DH-domain)"/>
    <property type="match status" value="1"/>
</dbReference>
<feature type="compositionally biased region" description="Basic and acidic residues" evidence="3">
    <location>
        <begin position="645"/>
        <end position="661"/>
    </location>
</feature>
<evidence type="ECO:0000256" key="2">
    <source>
        <dbReference type="ARBA" id="ARBA00022490"/>
    </source>
</evidence>
<evidence type="ECO:0000256" key="1">
    <source>
        <dbReference type="ARBA" id="ARBA00004496"/>
    </source>
</evidence>
<comment type="subcellular location">
    <subcellularLocation>
        <location evidence="1">Cytoplasm</location>
    </subcellularLocation>
</comment>
<feature type="region of interest" description="Disordered" evidence="3">
    <location>
        <begin position="690"/>
        <end position="787"/>
    </location>
</feature>
<dbReference type="Proteomes" id="UP000694388">
    <property type="component" value="Unplaced"/>
</dbReference>
<evidence type="ECO:0000313" key="5">
    <source>
        <dbReference type="Ensembl" id="ENSEBUP00000007565.1"/>
    </source>
</evidence>
<dbReference type="InterPro" id="IPR035899">
    <property type="entry name" value="DBL_dom_sf"/>
</dbReference>
<dbReference type="GeneTree" id="ENSGT00940000164632"/>
<dbReference type="AlphaFoldDB" id="A0A8C4NPI3"/>
<feature type="compositionally biased region" description="Polar residues" evidence="3">
    <location>
        <begin position="380"/>
        <end position="389"/>
    </location>
</feature>
<dbReference type="GO" id="GO:0005737">
    <property type="term" value="C:cytoplasm"/>
    <property type="evidence" value="ECO:0007669"/>
    <property type="project" value="UniProtKB-SubCell"/>
</dbReference>
<sequence length="1103" mass="121966">MRQGTGEDRREMLMDHQEANDGMGRARDGSMAPRARLRDNLAEGRYHKDLLEPSTSGKSLAYSKRGEMVSLWPWERQALCMENMQCLIKERLRRNGGRLTRPSGPICPPTACAGFRRDTFTCSLQPVQSLKASRVGHAAIEAGPLSLGHFTPILPHETQSLSTTIPQKRFSCLASETESELGAPHPLRLLRWKSNPELTSTRTFTNLFAPQSYSQPPVFLHSGSSVSSDGWVDGNKQTWSGRPCQPRKPLSIYTPELFTGPPKQWRKWPKSNHSRPHHAFVASSGDVPCLDSAHAGRDICKLPKTSFSLELERVLACQISGSSIGRRTSQVGVGETKDVLGYRDQVVGSNVLCSPVSFEMHSHSQRSAHSPNKIPRDNVTKQYTGTEGSFHQDPSPVAHVKQFLVTPQDLVTTQVTTLAHPTANPPKCTNRFQQKFCTTEMSVHPWSEQERLEASSNGEQLSMCCALGSGHSLSTYATCLHKAKVELLGSALNLLRKSYIGESPATSKQITDSPRDPEECSVKEPDKQDDEFFSTPGNTAEPERLLAAAPARFCNASVAPRITERVTTLGCTAPEQGRKLPVAQSASVSGINSMISLPGPSGYTRGRRLCPQPSDPTSMNSTSRSQPMKGSRIRRHTHGGHGSRGSRDSQSWRRPSGREEAMASGSHPTRSRDSTISNVSIDSGVVNLQEEAEGTSCEGLAPLLSPKTTTPPPRSGEVERADSGIGGEVGQGWRTKYHAQPSLQDEEVASSESCVEKPRFVENIGDENKQEKEDQNEDKEEANKDHLSNAVQGWSKVWASELRSSVVFEGCLVCCDCGELPPEPPSNDENNSDDVVDSKDSDLPQDSNVKKRQMQQYICDRCQKVRRERREAVLEFVNTEMSYGEDLRIIRDEFQSPIQTAGLLSPEQSATVFSNLEELLEVNMTFTARLEAALARASRQGDVDYRSVRVGEIFLESLPMLAAFRTYCMRQVAAGQALAALEREKELLRIFLDVSQKENPALRRMHLRSFLMAPLQRVTKYPLLLSRLAGATGTRPGERAALLRAKILVQAHLEQLDRRARRNETSGLSSPHWRPFRRDGTLRGSTSPQATPPRDLETLELTP</sequence>
<dbReference type="Gene3D" id="1.20.900.10">
    <property type="entry name" value="Dbl homology (DH) domain"/>
    <property type="match status" value="1"/>
</dbReference>
<feature type="compositionally biased region" description="Basic and acidic residues" evidence="3">
    <location>
        <begin position="513"/>
        <end position="526"/>
    </location>
</feature>
<dbReference type="GO" id="GO:0005085">
    <property type="term" value="F:guanyl-nucleotide exchange factor activity"/>
    <property type="evidence" value="ECO:0007669"/>
    <property type="project" value="InterPro"/>
</dbReference>
<organism evidence="5 6">
    <name type="scientific">Eptatretus burgeri</name>
    <name type="common">Inshore hagfish</name>
    <dbReference type="NCBI Taxonomy" id="7764"/>
    <lineage>
        <taxon>Eukaryota</taxon>
        <taxon>Metazoa</taxon>
        <taxon>Chordata</taxon>
        <taxon>Craniata</taxon>
        <taxon>Vertebrata</taxon>
        <taxon>Cyclostomata</taxon>
        <taxon>Myxini</taxon>
        <taxon>Myxiniformes</taxon>
        <taxon>Myxinidae</taxon>
        <taxon>Eptatretinae</taxon>
        <taxon>Eptatretus</taxon>
    </lineage>
</organism>
<name>A0A8C4NPI3_EPTBU</name>
<feature type="region of interest" description="Disordered" evidence="3">
    <location>
        <begin position="593"/>
        <end position="678"/>
    </location>
</feature>
<dbReference type="Pfam" id="PF00621">
    <property type="entry name" value="RhoGEF"/>
    <property type="match status" value="1"/>
</dbReference>
<evidence type="ECO:0000313" key="6">
    <source>
        <dbReference type="Proteomes" id="UP000694388"/>
    </source>
</evidence>
<feature type="compositionally biased region" description="Basic and acidic residues" evidence="3">
    <location>
        <begin position="754"/>
        <end position="773"/>
    </location>
</feature>
<dbReference type="PANTHER" id="PTHR46006:SF5">
    <property type="entry name" value="DH DOMAIN-CONTAINING PROTEIN"/>
    <property type="match status" value="1"/>
</dbReference>
<feature type="region of interest" description="Disordered" evidence="3">
    <location>
        <begin position="503"/>
        <end position="538"/>
    </location>
</feature>
<dbReference type="Ensembl" id="ENSEBUT00000008051.1">
    <property type="protein sequence ID" value="ENSEBUP00000007565.1"/>
    <property type="gene ID" value="ENSEBUG00000004936.1"/>
</dbReference>
<feature type="compositionally biased region" description="Polar residues" evidence="3">
    <location>
        <begin position="615"/>
        <end position="628"/>
    </location>
</feature>
<dbReference type="InterPro" id="IPR051480">
    <property type="entry name" value="Endocytic_GEF_Adapter"/>
</dbReference>
<feature type="region of interest" description="Disordered" evidence="3">
    <location>
        <begin position="1060"/>
        <end position="1103"/>
    </location>
</feature>
<dbReference type="CDD" id="cd00160">
    <property type="entry name" value="RhoGEF"/>
    <property type="match status" value="1"/>
</dbReference>
<dbReference type="PANTHER" id="PTHR46006">
    <property type="entry name" value="RHO GUANINE NUCLEOTIDE EXCHANGE FACTOR AT 64C, ISOFORM A"/>
    <property type="match status" value="1"/>
</dbReference>
<evidence type="ECO:0000256" key="3">
    <source>
        <dbReference type="SAM" id="MobiDB-lite"/>
    </source>
</evidence>
<reference evidence="5" key="1">
    <citation type="submission" date="2025-05" db="UniProtKB">
        <authorList>
            <consortium name="Ensembl"/>
        </authorList>
    </citation>
    <scope>IDENTIFICATION</scope>
</reference>
<dbReference type="Ensembl" id="ENSEBUT00000008064.1">
    <property type="protein sequence ID" value="ENSEBUP00000007578.1"/>
    <property type="gene ID" value="ENSEBUG00000004936.1"/>
</dbReference>
<keyword evidence="6" id="KW-1185">Reference proteome</keyword>
<proteinExistence type="predicted"/>
<dbReference type="SMART" id="SM00325">
    <property type="entry name" value="RhoGEF"/>
    <property type="match status" value="1"/>
</dbReference>
<feature type="compositionally biased region" description="Basic residues" evidence="3">
    <location>
        <begin position="631"/>
        <end position="641"/>
    </location>
</feature>
<dbReference type="GO" id="GO:0035025">
    <property type="term" value="P:positive regulation of Rho protein signal transduction"/>
    <property type="evidence" value="ECO:0007669"/>
    <property type="project" value="TreeGrafter"/>
</dbReference>
<feature type="domain" description="DH" evidence="4">
    <location>
        <begin position="868"/>
        <end position="1059"/>
    </location>
</feature>
<feature type="region of interest" description="Disordered" evidence="3">
    <location>
        <begin position="363"/>
        <end position="394"/>
    </location>
</feature>
<dbReference type="PROSITE" id="PS50010">
    <property type="entry name" value="DH_2"/>
    <property type="match status" value="1"/>
</dbReference>
<feature type="region of interest" description="Disordered" evidence="3">
    <location>
        <begin position="822"/>
        <end position="852"/>
    </location>
</feature>
<dbReference type="InterPro" id="IPR000219">
    <property type="entry name" value="DH_dom"/>
</dbReference>
<protein>
    <recommendedName>
        <fullName evidence="4">DH domain-containing protein</fullName>
    </recommendedName>
</protein>
<keyword evidence="2" id="KW-0963">Cytoplasm</keyword>
<accession>A0A8C4NPI3</accession>